<gene>
    <name evidence="2" type="ORF">C7B64_07335</name>
</gene>
<name>A0A2T1C606_9CYAN</name>
<evidence type="ECO:0000256" key="1">
    <source>
        <dbReference type="SAM" id="Phobius"/>
    </source>
</evidence>
<feature type="transmembrane region" description="Helical" evidence="1">
    <location>
        <begin position="204"/>
        <end position="227"/>
    </location>
</feature>
<keyword evidence="3" id="KW-1185">Reference proteome</keyword>
<feature type="transmembrane region" description="Helical" evidence="1">
    <location>
        <begin position="142"/>
        <end position="164"/>
    </location>
</feature>
<feature type="transmembrane region" description="Helical" evidence="1">
    <location>
        <begin position="73"/>
        <end position="91"/>
    </location>
</feature>
<organism evidence="2 3">
    <name type="scientific">Merismopedia glauca CCAP 1448/3</name>
    <dbReference type="NCBI Taxonomy" id="1296344"/>
    <lineage>
        <taxon>Bacteria</taxon>
        <taxon>Bacillati</taxon>
        <taxon>Cyanobacteriota</taxon>
        <taxon>Cyanophyceae</taxon>
        <taxon>Synechococcales</taxon>
        <taxon>Merismopediaceae</taxon>
        <taxon>Merismopedia</taxon>
    </lineage>
</organism>
<accession>A0A2T1C606</accession>
<protein>
    <submittedName>
        <fullName evidence="2">Uncharacterized protein</fullName>
    </submittedName>
</protein>
<proteinExistence type="predicted"/>
<dbReference type="EMBL" id="PVWJ01000026">
    <property type="protein sequence ID" value="PSB03715.1"/>
    <property type="molecule type" value="Genomic_DNA"/>
</dbReference>
<sequence length="233" mass="26279">MRKLLTFGGTTLGIRPKIYCFWTTVSILLAVALAGFSSESVTRLLVIVFLFVQIAWRSTLAKVLPWFSPKTRFIVLGTVLAAVVEGCHMISTPVFRSLRIGWDTSFTQGLLYYVIDLLFTVPAYLVIFSVIWYFINQYHYSLWHYVVVMGLAHTLGDGGIFFFLNAPQMLLFLPYPMTNYHAIDLIPFLAVCDRLRPERLSSPFAYLAVPGVIGTYLVCGTIIKLLGRAFGLE</sequence>
<reference evidence="2 3" key="1">
    <citation type="submission" date="2018-02" db="EMBL/GenBank/DDBJ databases">
        <authorList>
            <person name="Cohen D.B."/>
            <person name="Kent A.D."/>
        </authorList>
    </citation>
    <scope>NUCLEOTIDE SEQUENCE [LARGE SCALE GENOMIC DNA]</scope>
    <source>
        <strain evidence="2 3">CCAP 1448/3</strain>
    </source>
</reference>
<evidence type="ECO:0000313" key="2">
    <source>
        <dbReference type="EMBL" id="PSB03715.1"/>
    </source>
</evidence>
<feature type="transmembrane region" description="Helical" evidence="1">
    <location>
        <begin position="111"/>
        <end position="135"/>
    </location>
</feature>
<evidence type="ECO:0000313" key="3">
    <source>
        <dbReference type="Proteomes" id="UP000238762"/>
    </source>
</evidence>
<comment type="caution">
    <text evidence="2">The sequence shown here is derived from an EMBL/GenBank/DDBJ whole genome shotgun (WGS) entry which is preliminary data.</text>
</comment>
<dbReference type="AlphaFoldDB" id="A0A2T1C606"/>
<feature type="transmembrane region" description="Helical" evidence="1">
    <location>
        <begin position="20"/>
        <end position="38"/>
    </location>
</feature>
<reference evidence="2 3" key="2">
    <citation type="submission" date="2018-03" db="EMBL/GenBank/DDBJ databases">
        <title>The ancient ancestry and fast evolution of plastids.</title>
        <authorList>
            <person name="Moore K.R."/>
            <person name="Magnabosco C."/>
            <person name="Momper L."/>
            <person name="Gold D.A."/>
            <person name="Bosak T."/>
            <person name="Fournier G.P."/>
        </authorList>
    </citation>
    <scope>NUCLEOTIDE SEQUENCE [LARGE SCALE GENOMIC DNA]</scope>
    <source>
        <strain evidence="2 3">CCAP 1448/3</strain>
    </source>
</reference>
<dbReference type="Proteomes" id="UP000238762">
    <property type="component" value="Unassembled WGS sequence"/>
</dbReference>
<feature type="transmembrane region" description="Helical" evidence="1">
    <location>
        <begin position="44"/>
        <end position="61"/>
    </location>
</feature>
<keyword evidence="1" id="KW-1133">Transmembrane helix</keyword>
<keyword evidence="1" id="KW-0812">Transmembrane</keyword>
<keyword evidence="1" id="KW-0472">Membrane</keyword>